<keyword evidence="1 2" id="KW-0238">DNA-binding</keyword>
<organism evidence="4 5">
    <name type="scientific">Occallatibacter riparius</name>
    <dbReference type="NCBI Taxonomy" id="1002689"/>
    <lineage>
        <taxon>Bacteria</taxon>
        <taxon>Pseudomonadati</taxon>
        <taxon>Acidobacteriota</taxon>
        <taxon>Terriglobia</taxon>
        <taxon>Terriglobales</taxon>
        <taxon>Acidobacteriaceae</taxon>
        <taxon>Occallatibacter</taxon>
    </lineage>
</organism>
<dbReference type="EMBL" id="CP093313">
    <property type="protein sequence ID" value="UWZ83292.1"/>
    <property type="molecule type" value="Genomic_DNA"/>
</dbReference>
<sequence>MTDESSNPQSEKQAEARTKILEAALSEFAEQGLAGARTERIAAAAGVNKALLYYYFESKEKLYTAALELSAGRIRDASMAVFLRESTPGERLVRTALNHFDRVVSQREFQRLMQHEMVRLHKGESGGIDVIIKRVFTPLMTMYQALVREGIASGELIDVDWMQVHFATLGANVFYFMTAPVWAKVLGIDPLEPEALKKRREEVARYIGQTIFVDRKHGAEVAERVLADSPMPEVSVGWQQSLWRNE</sequence>
<dbReference type="InterPro" id="IPR041474">
    <property type="entry name" value="NicS_C"/>
</dbReference>
<dbReference type="InterPro" id="IPR001647">
    <property type="entry name" value="HTH_TetR"/>
</dbReference>
<dbReference type="PROSITE" id="PS50977">
    <property type="entry name" value="HTH_TETR_2"/>
    <property type="match status" value="1"/>
</dbReference>
<proteinExistence type="predicted"/>
<dbReference type="GO" id="GO:0003677">
    <property type="term" value="F:DNA binding"/>
    <property type="evidence" value="ECO:0007669"/>
    <property type="project" value="UniProtKB-UniRule"/>
</dbReference>
<dbReference type="Pfam" id="PF00440">
    <property type="entry name" value="TetR_N"/>
    <property type="match status" value="1"/>
</dbReference>
<dbReference type="InterPro" id="IPR050109">
    <property type="entry name" value="HTH-type_TetR-like_transc_reg"/>
</dbReference>
<reference evidence="4" key="1">
    <citation type="submission" date="2021-04" db="EMBL/GenBank/DDBJ databases">
        <title>Phylogenetic analysis of Acidobacteriaceae.</title>
        <authorList>
            <person name="Qiu L."/>
            <person name="Zhang Q."/>
        </authorList>
    </citation>
    <scope>NUCLEOTIDE SEQUENCE</scope>
    <source>
        <strain evidence="4">DSM 25168</strain>
    </source>
</reference>
<gene>
    <name evidence="4" type="ORF">MOP44_22315</name>
</gene>
<dbReference type="Proteomes" id="UP001059380">
    <property type="component" value="Chromosome"/>
</dbReference>
<dbReference type="SUPFAM" id="SSF46689">
    <property type="entry name" value="Homeodomain-like"/>
    <property type="match status" value="1"/>
</dbReference>
<evidence type="ECO:0000313" key="5">
    <source>
        <dbReference type="Proteomes" id="UP001059380"/>
    </source>
</evidence>
<dbReference type="SUPFAM" id="SSF48498">
    <property type="entry name" value="Tetracyclin repressor-like, C-terminal domain"/>
    <property type="match status" value="1"/>
</dbReference>
<feature type="domain" description="HTH tetR-type" evidence="3">
    <location>
        <begin position="14"/>
        <end position="74"/>
    </location>
</feature>
<dbReference type="Pfam" id="PF17938">
    <property type="entry name" value="TetR_C_29"/>
    <property type="match status" value="1"/>
</dbReference>
<accession>A0A9J7BK92</accession>
<dbReference type="PANTHER" id="PTHR30328">
    <property type="entry name" value="TRANSCRIPTIONAL REPRESSOR"/>
    <property type="match status" value="1"/>
</dbReference>
<dbReference type="PRINTS" id="PR00455">
    <property type="entry name" value="HTHTETR"/>
</dbReference>
<dbReference type="Gene3D" id="1.10.357.10">
    <property type="entry name" value="Tetracycline Repressor, domain 2"/>
    <property type="match status" value="1"/>
</dbReference>
<evidence type="ECO:0000256" key="2">
    <source>
        <dbReference type="PROSITE-ProRule" id="PRU00335"/>
    </source>
</evidence>
<protein>
    <submittedName>
        <fullName evidence="4">TetR/AcrR family transcriptional regulator</fullName>
    </submittedName>
</protein>
<dbReference type="InterPro" id="IPR009057">
    <property type="entry name" value="Homeodomain-like_sf"/>
</dbReference>
<name>A0A9J7BK92_9BACT</name>
<evidence type="ECO:0000259" key="3">
    <source>
        <dbReference type="PROSITE" id="PS50977"/>
    </source>
</evidence>
<dbReference type="RefSeq" id="WP_260792626.1">
    <property type="nucleotide sequence ID" value="NZ_CP093313.1"/>
</dbReference>
<dbReference type="KEGG" id="orp:MOP44_22315"/>
<evidence type="ECO:0000256" key="1">
    <source>
        <dbReference type="ARBA" id="ARBA00023125"/>
    </source>
</evidence>
<feature type="DNA-binding region" description="H-T-H motif" evidence="2">
    <location>
        <begin position="37"/>
        <end position="56"/>
    </location>
</feature>
<keyword evidence="5" id="KW-1185">Reference proteome</keyword>
<evidence type="ECO:0000313" key="4">
    <source>
        <dbReference type="EMBL" id="UWZ83292.1"/>
    </source>
</evidence>
<dbReference type="InterPro" id="IPR036271">
    <property type="entry name" value="Tet_transcr_reg_TetR-rel_C_sf"/>
</dbReference>
<dbReference type="PANTHER" id="PTHR30328:SF54">
    <property type="entry name" value="HTH-TYPE TRANSCRIPTIONAL REPRESSOR SCO4008"/>
    <property type="match status" value="1"/>
</dbReference>
<dbReference type="AlphaFoldDB" id="A0A9J7BK92"/>